<protein>
    <submittedName>
        <fullName evidence="3">Flippase activity-associated protein Agl23</fullName>
    </submittedName>
</protein>
<dbReference type="InterPro" id="IPR019962">
    <property type="entry name" value="CHP03663"/>
</dbReference>
<organism evidence="3 4">
    <name type="scientific">Halolamina litorea</name>
    <dbReference type="NCBI Taxonomy" id="1515593"/>
    <lineage>
        <taxon>Archaea</taxon>
        <taxon>Methanobacteriati</taxon>
        <taxon>Methanobacteriota</taxon>
        <taxon>Stenosarchaea group</taxon>
        <taxon>Halobacteria</taxon>
        <taxon>Halobacteriales</taxon>
        <taxon>Haloferacaceae</taxon>
    </lineage>
</organism>
<reference evidence="3 4" key="1">
    <citation type="journal article" date="2019" name="Int. J. Syst. Evol. Microbiol.">
        <title>The Global Catalogue of Microorganisms (GCM) 10K type strain sequencing project: providing services to taxonomists for standard genome sequencing and annotation.</title>
        <authorList>
            <consortium name="The Broad Institute Genomics Platform"/>
            <consortium name="The Broad Institute Genome Sequencing Center for Infectious Disease"/>
            <person name="Wu L."/>
            <person name="Ma J."/>
        </authorList>
    </citation>
    <scope>NUCLEOTIDE SEQUENCE [LARGE SCALE GENOMIC DNA]</scope>
    <source>
        <strain evidence="3 4">CGMCC 1.12859</strain>
    </source>
</reference>
<feature type="transmembrane region" description="Helical" evidence="1">
    <location>
        <begin position="20"/>
        <end position="43"/>
    </location>
</feature>
<feature type="transmembrane region" description="Helical" evidence="1">
    <location>
        <begin position="90"/>
        <end position="110"/>
    </location>
</feature>
<evidence type="ECO:0000259" key="2">
    <source>
        <dbReference type="Pfam" id="PF13231"/>
    </source>
</evidence>
<evidence type="ECO:0000256" key="1">
    <source>
        <dbReference type="SAM" id="Phobius"/>
    </source>
</evidence>
<feature type="transmembrane region" description="Helical" evidence="1">
    <location>
        <begin position="245"/>
        <end position="267"/>
    </location>
</feature>
<feature type="transmembrane region" description="Helical" evidence="1">
    <location>
        <begin position="443"/>
        <end position="462"/>
    </location>
</feature>
<dbReference type="RefSeq" id="WP_267646166.1">
    <property type="nucleotide sequence ID" value="NZ_JANHGR010000001.1"/>
</dbReference>
<dbReference type="PANTHER" id="PTHR41710">
    <property type="entry name" value="GLYCOSYL TRANSFERASE, FAMILY 39"/>
    <property type="match status" value="1"/>
</dbReference>
<proteinExistence type="predicted"/>
<dbReference type="Proteomes" id="UP001597139">
    <property type="component" value="Unassembled WGS sequence"/>
</dbReference>
<dbReference type="AlphaFoldDB" id="A0ABD6BQB6"/>
<keyword evidence="1" id="KW-0472">Membrane</keyword>
<dbReference type="PANTHER" id="PTHR41710:SF2">
    <property type="entry name" value="GLYCOSYL TRANSFERASE FAMILY 39_83 DOMAIN-CONTAINING PROTEIN"/>
    <property type="match status" value="1"/>
</dbReference>
<name>A0ABD6BQB6_9EURY</name>
<keyword evidence="1" id="KW-0812">Transmembrane</keyword>
<feature type="domain" description="Glycosyltransferase RgtA/B/C/D-like" evidence="2">
    <location>
        <begin position="70"/>
        <end position="190"/>
    </location>
</feature>
<comment type="caution">
    <text evidence="3">The sequence shown here is derived from an EMBL/GenBank/DDBJ whole genome shotgun (WGS) entry which is preliminary data.</text>
</comment>
<keyword evidence="4" id="KW-1185">Reference proteome</keyword>
<feature type="transmembrane region" description="Helical" evidence="1">
    <location>
        <begin position="354"/>
        <end position="372"/>
    </location>
</feature>
<feature type="transmembrane region" description="Helical" evidence="1">
    <location>
        <begin position="143"/>
        <end position="160"/>
    </location>
</feature>
<gene>
    <name evidence="3" type="ORF">ACFSAU_06800</name>
</gene>
<accession>A0ABD6BQB6</accession>
<feature type="transmembrane region" description="Helical" evidence="1">
    <location>
        <begin position="322"/>
        <end position="342"/>
    </location>
</feature>
<dbReference type="InterPro" id="IPR038731">
    <property type="entry name" value="RgtA/B/C-like"/>
</dbReference>
<feature type="transmembrane region" description="Helical" evidence="1">
    <location>
        <begin position="384"/>
        <end position="403"/>
    </location>
</feature>
<dbReference type="NCBIfam" id="TIGR03663">
    <property type="entry name" value="flippase activity-associated protein Agl23"/>
    <property type="match status" value="1"/>
</dbReference>
<dbReference type="Pfam" id="PF13231">
    <property type="entry name" value="PMT_2"/>
    <property type="match status" value="1"/>
</dbReference>
<evidence type="ECO:0000313" key="3">
    <source>
        <dbReference type="EMBL" id="MFD1567196.1"/>
    </source>
</evidence>
<feature type="transmembrane region" description="Helical" evidence="1">
    <location>
        <begin position="119"/>
        <end position="137"/>
    </location>
</feature>
<evidence type="ECO:0000313" key="4">
    <source>
        <dbReference type="Proteomes" id="UP001597139"/>
    </source>
</evidence>
<keyword evidence="1" id="KW-1133">Transmembrane helix</keyword>
<sequence>MPRVSPQGSSDEDRATGRALRALLGLSALSLLVRLFGLGGRIFHWDEGRVGYWILRYHETGEFAYRPIIHGPFIQHADALLFHVVPATDFWARFPVAVVTAALPLTAWLLRRHLDDRETVALGLLLTFQPLLLYYSRFMRSDPLVGAFCFAAFALLVRAYDTRRLAPVFAASAALALGFASKENAILYVACFGGAAAVCYDHRLLRAGVDGADGTGSGARGRLRADGAAIREWAADRAGDPPYPVWAGGALGGVVATFIAITVVMYAPRPEAWNALGSVSALVDVSVSTLGDTISELTDVWLDRDGGDRSYLAFFHDIVETLVFGAPFLFAFGFVGYFADGFGLGEAAPRRRTLVSFCLYWAAASVIGYPIATDIQAPWAVYHIVLPLTVPAAVGVGALVGVVERELTAGDESLADALGRIADGGVGGLPHPVRALSDTDRTVPVVLAVLLLTGGAVGVVGLNVDYWNSTEYEDREVLQWAQPHNELKPTMSDVEAVAADNAGTDVLFYPSGSGEFYVADESSLQRAPPGGPAWHSRLPLPWYLERAGADVTSSTPDTPPAEALADAPPVVIAHDESRDELAAELDGYEVRQHPFKLWGEEVVVFIDREALAAA</sequence>
<dbReference type="EMBL" id="JBHUCZ010000003">
    <property type="protein sequence ID" value="MFD1567196.1"/>
    <property type="molecule type" value="Genomic_DNA"/>
</dbReference>